<feature type="domain" description="CBS" evidence="4">
    <location>
        <begin position="7"/>
        <end position="63"/>
    </location>
</feature>
<dbReference type="Proteomes" id="UP000001683">
    <property type="component" value="Chromosome"/>
</dbReference>
<feature type="compositionally biased region" description="Polar residues" evidence="3">
    <location>
        <begin position="128"/>
        <end position="142"/>
    </location>
</feature>
<gene>
    <name evidence="5" type="ordered locus">Nther_0656</name>
</gene>
<name>B2A6R7_NATTJ</name>
<evidence type="ECO:0000256" key="1">
    <source>
        <dbReference type="ARBA" id="ARBA00023122"/>
    </source>
</evidence>
<dbReference type="eggNOG" id="COG2905">
    <property type="taxonomic scope" value="Bacteria"/>
</dbReference>
<dbReference type="SMART" id="SM00116">
    <property type="entry name" value="CBS"/>
    <property type="match status" value="2"/>
</dbReference>
<dbReference type="AlphaFoldDB" id="B2A6R7"/>
<sequence>MKVRDVMTSEIFSVDKGENVSRAAQIMRETNIGVLSVHDGENVVGMLTDRDIAIRNVALENSVNVPCEEAMTADVISCSPENSVEEAADIMAKYQVRRLPVIENGKLVGMVALGDLATENQTKDEAGQTLSQVSTPSRPDLS</sequence>
<dbReference type="PANTHER" id="PTHR43080:SF2">
    <property type="entry name" value="CBS DOMAIN-CONTAINING PROTEIN"/>
    <property type="match status" value="1"/>
</dbReference>
<dbReference type="InterPro" id="IPR051257">
    <property type="entry name" value="Diverse_CBS-Domain"/>
</dbReference>
<dbReference type="Gene3D" id="3.10.580.10">
    <property type="entry name" value="CBS-domain"/>
    <property type="match status" value="1"/>
</dbReference>
<keyword evidence="1 2" id="KW-0129">CBS domain</keyword>
<evidence type="ECO:0000313" key="6">
    <source>
        <dbReference type="Proteomes" id="UP000001683"/>
    </source>
</evidence>
<dbReference type="InParanoid" id="B2A6R7"/>
<protein>
    <submittedName>
        <fullName evidence="5">CBS domain containing protein</fullName>
    </submittedName>
</protein>
<dbReference type="OrthoDB" id="9802114at2"/>
<dbReference type="HOGENOM" id="CLU_040681_12_0_9"/>
<reference evidence="5 6" key="1">
    <citation type="submission" date="2008-04" db="EMBL/GenBank/DDBJ databases">
        <title>Complete sequence of chromosome of Natranaerobius thermophilus JW/NM-WN-LF.</title>
        <authorList>
            <consortium name="US DOE Joint Genome Institute"/>
            <person name="Copeland A."/>
            <person name="Lucas S."/>
            <person name="Lapidus A."/>
            <person name="Glavina del Rio T."/>
            <person name="Dalin E."/>
            <person name="Tice H."/>
            <person name="Bruce D."/>
            <person name="Goodwin L."/>
            <person name="Pitluck S."/>
            <person name="Chertkov O."/>
            <person name="Brettin T."/>
            <person name="Detter J.C."/>
            <person name="Han C."/>
            <person name="Kuske C.R."/>
            <person name="Schmutz J."/>
            <person name="Larimer F."/>
            <person name="Land M."/>
            <person name="Hauser L."/>
            <person name="Kyrpides N."/>
            <person name="Lykidis A."/>
            <person name="Mesbah N.M."/>
            <person name="Wiegel J."/>
        </authorList>
    </citation>
    <scope>NUCLEOTIDE SEQUENCE [LARGE SCALE GENOMIC DNA]</scope>
    <source>
        <strain evidence="6">ATCC BAA-1301 / DSM 18059 / JW/NM-WN-LF</strain>
    </source>
</reference>
<feature type="region of interest" description="Disordered" evidence="3">
    <location>
        <begin position="122"/>
        <end position="142"/>
    </location>
</feature>
<dbReference type="EMBL" id="CP001034">
    <property type="protein sequence ID" value="ACB84250.1"/>
    <property type="molecule type" value="Genomic_DNA"/>
</dbReference>
<dbReference type="CDD" id="cd04622">
    <property type="entry name" value="CBS_pair_HRP1_like"/>
    <property type="match status" value="1"/>
</dbReference>
<evidence type="ECO:0000256" key="2">
    <source>
        <dbReference type="PROSITE-ProRule" id="PRU00703"/>
    </source>
</evidence>
<keyword evidence="6" id="KW-1185">Reference proteome</keyword>
<accession>B2A6R7</accession>
<dbReference type="SUPFAM" id="SSF54631">
    <property type="entry name" value="CBS-domain pair"/>
    <property type="match status" value="1"/>
</dbReference>
<evidence type="ECO:0000256" key="3">
    <source>
        <dbReference type="SAM" id="MobiDB-lite"/>
    </source>
</evidence>
<reference evidence="5 6" key="2">
    <citation type="journal article" date="2011" name="J. Bacteriol.">
        <title>Complete genome sequence of the anaerobic, halophilic alkalithermophile Natranaerobius thermophilus JW/NM-WN-LF.</title>
        <authorList>
            <person name="Zhao B."/>
            <person name="Mesbah N.M."/>
            <person name="Dalin E."/>
            <person name="Goodwin L."/>
            <person name="Nolan M."/>
            <person name="Pitluck S."/>
            <person name="Chertkov O."/>
            <person name="Brettin T.S."/>
            <person name="Han J."/>
            <person name="Larimer F.W."/>
            <person name="Land M.L."/>
            <person name="Hauser L."/>
            <person name="Kyrpides N."/>
            <person name="Wiegel J."/>
        </authorList>
    </citation>
    <scope>NUCLEOTIDE SEQUENCE [LARGE SCALE GENOMIC DNA]</scope>
    <source>
        <strain evidence="6">ATCC BAA-1301 / DSM 18059 / JW/NM-WN-LF</strain>
    </source>
</reference>
<dbReference type="Pfam" id="PF00571">
    <property type="entry name" value="CBS"/>
    <property type="match status" value="2"/>
</dbReference>
<proteinExistence type="predicted"/>
<dbReference type="KEGG" id="nth:Nther_0656"/>
<dbReference type="STRING" id="457570.Nther_0656"/>
<dbReference type="FunCoup" id="B2A6R7">
    <property type="interactions" value="212"/>
</dbReference>
<evidence type="ECO:0000259" key="4">
    <source>
        <dbReference type="PROSITE" id="PS51371"/>
    </source>
</evidence>
<dbReference type="InterPro" id="IPR046342">
    <property type="entry name" value="CBS_dom_sf"/>
</dbReference>
<dbReference type="InterPro" id="IPR000644">
    <property type="entry name" value="CBS_dom"/>
</dbReference>
<evidence type="ECO:0000313" key="5">
    <source>
        <dbReference type="EMBL" id="ACB84250.1"/>
    </source>
</evidence>
<dbReference type="PANTHER" id="PTHR43080">
    <property type="entry name" value="CBS DOMAIN-CONTAINING PROTEIN CBSX3, MITOCHONDRIAL"/>
    <property type="match status" value="1"/>
</dbReference>
<feature type="domain" description="CBS" evidence="4">
    <location>
        <begin position="71"/>
        <end position="129"/>
    </location>
</feature>
<organism evidence="5 6">
    <name type="scientific">Natranaerobius thermophilus (strain ATCC BAA-1301 / DSM 18059 / JW/NM-WN-LF)</name>
    <dbReference type="NCBI Taxonomy" id="457570"/>
    <lineage>
        <taxon>Bacteria</taxon>
        <taxon>Bacillati</taxon>
        <taxon>Bacillota</taxon>
        <taxon>Clostridia</taxon>
        <taxon>Natranaerobiales</taxon>
        <taxon>Natranaerobiaceae</taxon>
        <taxon>Natranaerobius</taxon>
    </lineage>
</organism>
<dbReference type="PROSITE" id="PS51371">
    <property type="entry name" value="CBS"/>
    <property type="match status" value="2"/>
</dbReference>
<dbReference type="RefSeq" id="WP_012447134.1">
    <property type="nucleotide sequence ID" value="NC_010718.1"/>
</dbReference>